<dbReference type="Proteomes" id="UP000034164">
    <property type="component" value="Unassembled WGS sequence"/>
</dbReference>
<evidence type="ECO:0000256" key="4">
    <source>
        <dbReference type="ARBA" id="ARBA00022679"/>
    </source>
</evidence>
<dbReference type="GO" id="GO:0006635">
    <property type="term" value="P:fatty acid beta-oxidation"/>
    <property type="evidence" value="ECO:0007669"/>
    <property type="project" value="TreeGrafter"/>
</dbReference>
<evidence type="ECO:0000256" key="6">
    <source>
        <dbReference type="ARBA" id="ARBA00024073"/>
    </source>
</evidence>
<dbReference type="InterPro" id="IPR050215">
    <property type="entry name" value="Thiolase-like_sf_Thiolase"/>
</dbReference>
<dbReference type="VEuPathDB" id="FungiDB:EMCG_06788"/>
<evidence type="ECO:0000256" key="1">
    <source>
        <dbReference type="ARBA" id="ARBA00001958"/>
    </source>
</evidence>
<dbReference type="InterPro" id="IPR020613">
    <property type="entry name" value="Thiolase_CS"/>
</dbReference>
<dbReference type="Gene3D" id="3.40.47.10">
    <property type="match status" value="2"/>
</dbReference>
<dbReference type="GO" id="GO:0003988">
    <property type="term" value="F:acetyl-CoA C-acyltransferase activity"/>
    <property type="evidence" value="ECO:0007669"/>
    <property type="project" value="UniProtKB-EC"/>
</dbReference>
<dbReference type="PIRSF" id="PIRSF000429">
    <property type="entry name" value="Ac-CoA_Ac_transf"/>
    <property type="match status" value="1"/>
</dbReference>
<feature type="active site" description="Acyl-thioester intermediate" evidence="8">
    <location>
        <position position="118"/>
    </location>
</feature>
<feature type="active site" description="Proton acceptor" evidence="8">
    <location>
        <position position="405"/>
    </location>
</feature>
<evidence type="ECO:0000256" key="5">
    <source>
        <dbReference type="ARBA" id="ARBA00023315"/>
    </source>
</evidence>
<feature type="active site" description="Proton acceptor" evidence="8">
    <location>
        <position position="375"/>
    </location>
</feature>
<organism evidence="12 13">
    <name type="scientific">[Emmonsia] crescens</name>
    <dbReference type="NCBI Taxonomy" id="73230"/>
    <lineage>
        <taxon>Eukaryota</taxon>
        <taxon>Fungi</taxon>
        <taxon>Dikarya</taxon>
        <taxon>Ascomycota</taxon>
        <taxon>Pezizomycotina</taxon>
        <taxon>Eurotiomycetes</taxon>
        <taxon>Eurotiomycetidae</taxon>
        <taxon>Onygenales</taxon>
        <taxon>Ajellomycetaceae</taxon>
        <taxon>Emergomyces</taxon>
    </lineage>
</organism>
<dbReference type="SUPFAM" id="SSF53901">
    <property type="entry name" value="Thiolase-like"/>
    <property type="match status" value="2"/>
</dbReference>
<evidence type="ECO:0000259" key="10">
    <source>
        <dbReference type="Pfam" id="PF00108"/>
    </source>
</evidence>
<dbReference type="PANTHER" id="PTHR43853">
    <property type="entry name" value="3-KETOACYL-COA THIOLASE, PEROXISOMAL"/>
    <property type="match status" value="1"/>
</dbReference>
<evidence type="ECO:0000256" key="7">
    <source>
        <dbReference type="ARBA" id="ARBA00047605"/>
    </source>
</evidence>
<dbReference type="Pfam" id="PF00108">
    <property type="entry name" value="Thiolase_N"/>
    <property type="match status" value="1"/>
</dbReference>
<dbReference type="GO" id="GO:0010124">
    <property type="term" value="P:phenylacetate catabolic process"/>
    <property type="evidence" value="ECO:0007669"/>
    <property type="project" value="TreeGrafter"/>
</dbReference>
<dbReference type="NCBIfam" id="TIGR01930">
    <property type="entry name" value="AcCoA-C-Actrans"/>
    <property type="match status" value="1"/>
</dbReference>
<dbReference type="AlphaFoldDB" id="A0A0G2J6E1"/>
<comment type="cofactor">
    <cofactor evidence="1">
        <name>K(+)</name>
        <dbReference type="ChEBI" id="CHEBI:29103"/>
    </cofactor>
</comment>
<comment type="caution">
    <text evidence="12">The sequence shown here is derived from an EMBL/GenBank/DDBJ whole genome shotgun (WGS) entry which is preliminary data.</text>
</comment>
<comment type="similarity">
    <text evidence="3 9">Belongs to the thiolase-like superfamily. Thiolase family.</text>
</comment>
<dbReference type="InterPro" id="IPR002155">
    <property type="entry name" value="Thiolase"/>
</dbReference>
<protein>
    <recommendedName>
        <fullName evidence="6">acetyl-CoA C-acyltransferase</fullName>
        <ecNumber evidence="6">2.3.1.16</ecNumber>
    </recommendedName>
</protein>
<proteinExistence type="inferred from homology"/>
<dbReference type="InterPro" id="IPR020617">
    <property type="entry name" value="Thiolase_C"/>
</dbReference>
<dbReference type="GO" id="GO:0005777">
    <property type="term" value="C:peroxisome"/>
    <property type="evidence" value="ECO:0007669"/>
    <property type="project" value="TreeGrafter"/>
</dbReference>
<dbReference type="InterPro" id="IPR020610">
    <property type="entry name" value="Thiolase_AS"/>
</dbReference>
<evidence type="ECO:0000256" key="9">
    <source>
        <dbReference type="RuleBase" id="RU003557"/>
    </source>
</evidence>
<dbReference type="PROSITE" id="PS00099">
    <property type="entry name" value="THIOLASE_3"/>
    <property type="match status" value="1"/>
</dbReference>
<evidence type="ECO:0000313" key="13">
    <source>
        <dbReference type="Proteomes" id="UP000034164"/>
    </source>
</evidence>
<dbReference type="PROSITE" id="PS00737">
    <property type="entry name" value="THIOLASE_2"/>
    <property type="match status" value="1"/>
</dbReference>
<evidence type="ECO:0000256" key="8">
    <source>
        <dbReference type="PIRSR" id="PIRSR000429-1"/>
    </source>
</evidence>
<dbReference type="PANTHER" id="PTHR43853:SF12">
    <property type="entry name" value="ACETYL-COA C-ACETYLTRANSFERASE"/>
    <property type="match status" value="1"/>
</dbReference>
<name>A0A0G2J6E1_9EURO</name>
<dbReference type="InterPro" id="IPR016039">
    <property type="entry name" value="Thiolase-like"/>
</dbReference>
<dbReference type="EMBL" id="LCZI01000234">
    <property type="protein sequence ID" value="KKZ67554.1"/>
    <property type="molecule type" value="Genomic_DNA"/>
</dbReference>
<evidence type="ECO:0000259" key="11">
    <source>
        <dbReference type="Pfam" id="PF02803"/>
    </source>
</evidence>
<dbReference type="OrthoDB" id="5404651at2759"/>
<reference evidence="13" key="1">
    <citation type="journal article" date="2015" name="PLoS Genet.">
        <title>The dynamic genome and transcriptome of the human fungal pathogen Blastomyces and close relative Emmonsia.</title>
        <authorList>
            <person name="Munoz J.F."/>
            <person name="Gauthier G.M."/>
            <person name="Desjardins C.A."/>
            <person name="Gallo J.E."/>
            <person name="Holder J."/>
            <person name="Sullivan T.D."/>
            <person name="Marty A.J."/>
            <person name="Carmen J.C."/>
            <person name="Chen Z."/>
            <person name="Ding L."/>
            <person name="Gujja S."/>
            <person name="Magrini V."/>
            <person name="Misas E."/>
            <person name="Mitreva M."/>
            <person name="Priest M."/>
            <person name="Saif S."/>
            <person name="Whiston E.A."/>
            <person name="Young S."/>
            <person name="Zeng Q."/>
            <person name="Goldman W.E."/>
            <person name="Mardis E.R."/>
            <person name="Taylor J.W."/>
            <person name="McEwen J.G."/>
            <person name="Clay O.K."/>
            <person name="Klein B.S."/>
            <person name="Cuomo C.A."/>
        </authorList>
    </citation>
    <scope>NUCLEOTIDE SEQUENCE [LARGE SCALE GENOMIC DNA]</scope>
    <source>
        <strain evidence="13">UAMH 3008</strain>
    </source>
</reference>
<keyword evidence="4 9" id="KW-0808">Transferase</keyword>
<evidence type="ECO:0000256" key="2">
    <source>
        <dbReference type="ARBA" id="ARBA00004872"/>
    </source>
</evidence>
<keyword evidence="5 9" id="KW-0012">Acyltransferase</keyword>
<sequence>MTSPHQRLSSIQGHLQAGDSPARKALLAKNPDDIVITLAIRTPLTKARKGALKDTLLDDLLIALLTAVREKSKLDPSLVEDVCVGNVSAPSAAYSSRSAVLVAGYPVTTSVSTANRFCSSGLLAIQSIANQIQAGAIDIGIGVGAESMSTAPDNGPAAISEAVLNHPIASQNQMPMGQTSENVAGQFNITREMQDEFAARSYQRAELAQKSGWVADEITPIKVKVKDPKTGEVKEVVADRDDGVRYGTTAESLGKIRPAFPQWQPGRTTGGNASQITDGAAAVLLMKRSRAQELGQPIIAKFCGATVAGLEPRIMGIGPTLAIPKMMNKVGLQKEDVDIFEINEAFASMGVYSVNKLGLDIEKVNPRGGAIAIGHPLGCTGARQVVTALSELRRQNKRLAVTSMCVGTGMGMAGVFVSEH</sequence>
<evidence type="ECO:0000313" key="12">
    <source>
        <dbReference type="EMBL" id="KKZ67554.1"/>
    </source>
</evidence>
<dbReference type="CDD" id="cd00751">
    <property type="entry name" value="thiolase"/>
    <property type="match status" value="1"/>
</dbReference>
<comment type="catalytic activity">
    <reaction evidence="7">
        <text>an acyl-CoA + acetyl-CoA = a 3-oxoacyl-CoA + CoA</text>
        <dbReference type="Rhea" id="RHEA:21564"/>
        <dbReference type="ChEBI" id="CHEBI:57287"/>
        <dbReference type="ChEBI" id="CHEBI:57288"/>
        <dbReference type="ChEBI" id="CHEBI:58342"/>
        <dbReference type="ChEBI" id="CHEBI:90726"/>
        <dbReference type="EC" id="2.3.1.16"/>
    </reaction>
</comment>
<dbReference type="EC" id="2.3.1.16" evidence="6"/>
<feature type="domain" description="Thiolase C-terminal" evidence="11">
    <location>
        <begin position="298"/>
        <end position="416"/>
    </location>
</feature>
<feature type="domain" description="Thiolase N-terminal" evidence="10">
    <location>
        <begin position="34"/>
        <end position="289"/>
    </location>
</feature>
<dbReference type="InterPro" id="IPR020616">
    <property type="entry name" value="Thiolase_N"/>
</dbReference>
<gene>
    <name evidence="12" type="ORF">EMCG_06788</name>
</gene>
<dbReference type="Pfam" id="PF02803">
    <property type="entry name" value="Thiolase_C"/>
    <property type="match status" value="1"/>
</dbReference>
<accession>A0A0G2J6E1</accession>
<evidence type="ECO:0000256" key="3">
    <source>
        <dbReference type="ARBA" id="ARBA00010982"/>
    </source>
</evidence>
<comment type="pathway">
    <text evidence="2">Lipid metabolism; fatty acid metabolism.</text>
</comment>